<proteinExistence type="predicted"/>
<dbReference type="EMBL" id="CP162551">
    <property type="protein sequence ID" value="XDI35949.1"/>
    <property type="molecule type" value="Genomic_DNA"/>
</dbReference>
<reference evidence="1" key="1">
    <citation type="submission" date="2024-07" db="EMBL/GenBank/DDBJ databases">
        <title>Identification and characteristics of an arsenic-resistant bacterial isolate, which belongs to a novel species.</title>
        <authorList>
            <person name="Juszczyk A."/>
            <person name="Kowalczyk A."/>
            <person name="Was K."/>
            <person name="Kosowicz W."/>
            <person name="Budzyn A."/>
            <person name="Latowski D."/>
        </authorList>
    </citation>
    <scope>NUCLEOTIDE SEQUENCE</scope>
    <source>
        <strain evidence="1">As8PL</strain>
    </source>
</reference>
<dbReference type="RefSeq" id="WP_368503461.1">
    <property type="nucleotide sequence ID" value="NZ_CP162551.1"/>
</dbReference>
<sequence>MLKGIDLQMVAFVGGSLLQEYVRLIHIPKMYYWATENEEEDEDDRAA</sequence>
<organism evidence="1">
    <name type="scientific">Alkalihalophilus sp. As8PL</name>
    <dbReference type="NCBI Taxonomy" id="3237103"/>
    <lineage>
        <taxon>Bacteria</taxon>
        <taxon>Bacillati</taxon>
        <taxon>Bacillota</taxon>
        <taxon>Bacilli</taxon>
        <taxon>Bacillales</taxon>
        <taxon>Bacillaceae</taxon>
        <taxon>Alkalihalophilus</taxon>
    </lineage>
</organism>
<name>A0AB39BRA2_9BACI</name>
<evidence type="ECO:0000313" key="1">
    <source>
        <dbReference type="EMBL" id="XDI35949.1"/>
    </source>
</evidence>
<dbReference type="AlphaFoldDB" id="A0AB39BRA2"/>
<protein>
    <submittedName>
        <fullName evidence="1">Uncharacterized protein</fullName>
    </submittedName>
</protein>
<accession>A0AB39BRA2</accession>
<gene>
    <name evidence="1" type="ORF">AB3N04_14730</name>
</gene>